<evidence type="ECO:0000256" key="1">
    <source>
        <dbReference type="SAM" id="SignalP"/>
    </source>
</evidence>
<keyword evidence="3" id="KW-1185">Reference proteome</keyword>
<protein>
    <submittedName>
        <fullName evidence="2">YHS domain-containing (Seleno)protein</fullName>
    </submittedName>
</protein>
<sequence length="155" mass="16494">MKTFLIPVVLAGLALGLSGATGPGVVAQTPGVQINAPAGLGAAGYDLVAYFRQNAPVLGDAALSHLHEGVTYRFSSAENRAAFRADPAAYLPQYGSYCAYGVARGYKVGVDPAAFTIVDGKLYLNYDRAVQKIWRKDIPRYLARSEANWPAIADD</sequence>
<evidence type="ECO:0000313" key="3">
    <source>
        <dbReference type="Proteomes" id="UP001597302"/>
    </source>
</evidence>
<name>A0ABW4E326_9RHOB</name>
<evidence type="ECO:0000313" key="2">
    <source>
        <dbReference type="EMBL" id="MFD1482886.1"/>
    </source>
</evidence>
<keyword evidence="1" id="KW-0732">Signal</keyword>
<proteinExistence type="predicted"/>
<feature type="chain" id="PRO_5045654707" evidence="1">
    <location>
        <begin position="21"/>
        <end position="155"/>
    </location>
</feature>
<dbReference type="NCBIfam" id="NF041384">
    <property type="entry name" value="YHS_seleno_dom"/>
    <property type="match status" value="1"/>
</dbReference>
<comment type="caution">
    <text evidence="2">The sequence shown here is derived from an EMBL/GenBank/DDBJ whole genome shotgun (WGS) entry which is preliminary data.</text>
</comment>
<gene>
    <name evidence="2" type="ORF">ACFQ5P_16435</name>
</gene>
<reference evidence="3" key="1">
    <citation type="journal article" date="2019" name="Int. J. Syst. Evol. Microbiol.">
        <title>The Global Catalogue of Microorganisms (GCM) 10K type strain sequencing project: providing services to taxonomists for standard genome sequencing and annotation.</title>
        <authorList>
            <consortium name="The Broad Institute Genomics Platform"/>
            <consortium name="The Broad Institute Genome Sequencing Center for Infectious Disease"/>
            <person name="Wu L."/>
            <person name="Ma J."/>
        </authorList>
    </citation>
    <scope>NUCLEOTIDE SEQUENCE [LARGE SCALE GENOMIC DNA]</scope>
    <source>
        <strain evidence="3">CCM 8875</strain>
    </source>
</reference>
<organism evidence="2 3">
    <name type="scientific">Paracoccus nototheniae</name>
    <dbReference type="NCBI Taxonomy" id="2489002"/>
    <lineage>
        <taxon>Bacteria</taxon>
        <taxon>Pseudomonadati</taxon>
        <taxon>Pseudomonadota</taxon>
        <taxon>Alphaproteobacteria</taxon>
        <taxon>Rhodobacterales</taxon>
        <taxon>Paracoccaceae</taxon>
        <taxon>Paracoccus</taxon>
    </lineage>
</organism>
<dbReference type="Proteomes" id="UP001597302">
    <property type="component" value="Unassembled WGS sequence"/>
</dbReference>
<accession>A0ABW4E326</accession>
<feature type="signal peptide" evidence="1">
    <location>
        <begin position="1"/>
        <end position="20"/>
    </location>
</feature>
<dbReference type="EMBL" id="JBHTOQ010000036">
    <property type="protein sequence ID" value="MFD1482886.1"/>
    <property type="molecule type" value="Genomic_DNA"/>
</dbReference>
<dbReference type="RefSeq" id="WP_131572526.1">
    <property type="nucleotide sequence ID" value="NZ_CBCSAJ010000001.1"/>
</dbReference>